<dbReference type="Proteomes" id="UP000027138">
    <property type="component" value="Unassembled WGS sequence"/>
</dbReference>
<evidence type="ECO:0000256" key="1">
    <source>
        <dbReference type="SAM" id="MobiDB-lite"/>
    </source>
</evidence>
<reference evidence="2 3" key="1">
    <citation type="journal article" date="2014" name="PLoS ONE">
        <title>Global Analysis of Gene Expression Profiles in Physic Nut (Jatropha curcas L.) Seedlings Exposed to Salt Stress.</title>
        <authorList>
            <person name="Zhang L."/>
            <person name="Zhang C."/>
            <person name="Wu P."/>
            <person name="Chen Y."/>
            <person name="Li M."/>
            <person name="Jiang H."/>
            <person name="Wu G."/>
        </authorList>
    </citation>
    <scope>NUCLEOTIDE SEQUENCE [LARGE SCALE GENOMIC DNA]</scope>
    <source>
        <strain evidence="3">cv. GZQX0401</strain>
        <tissue evidence="2">Young leaves</tissue>
    </source>
</reference>
<sequence length="161" mass="17842">MDERIADLMRDHFERLDRLHRATDNMTFPFAQLDRAVHGGVVHSVAIHRVSRSGGLLNWGTDTHLEEIPKPFSNTYTIKSISPPPPPPPPIHYSYAPTWPPQYNFVHHHHHHYDPPPPQTPPSQPPHPNHNSGGHTNTGSGNNSSGQSNDGAIKVANFGSS</sequence>
<feature type="compositionally biased region" description="Pro residues" evidence="1">
    <location>
        <begin position="115"/>
        <end position="128"/>
    </location>
</feature>
<feature type="compositionally biased region" description="Low complexity" evidence="1">
    <location>
        <begin position="129"/>
        <end position="149"/>
    </location>
</feature>
<gene>
    <name evidence="2" type="ORF">JCGZ_00563</name>
</gene>
<name>A0A067JD62_JATCU</name>
<accession>A0A067JD62</accession>
<dbReference type="EMBL" id="KK915560">
    <property type="protein sequence ID" value="KDP21776.1"/>
    <property type="molecule type" value="Genomic_DNA"/>
</dbReference>
<protein>
    <submittedName>
        <fullName evidence="2">Uncharacterized protein</fullName>
    </submittedName>
</protein>
<keyword evidence="3" id="KW-1185">Reference proteome</keyword>
<evidence type="ECO:0000313" key="2">
    <source>
        <dbReference type="EMBL" id="KDP21776.1"/>
    </source>
</evidence>
<organism evidence="2 3">
    <name type="scientific">Jatropha curcas</name>
    <name type="common">Barbados nut</name>
    <dbReference type="NCBI Taxonomy" id="180498"/>
    <lineage>
        <taxon>Eukaryota</taxon>
        <taxon>Viridiplantae</taxon>
        <taxon>Streptophyta</taxon>
        <taxon>Embryophyta</taxon>
        <taxon>Tracheophyta</taxon>
        <taxon>Spermatophyta</taxon>
        <taxon>Magnoliopsida</taxon>
        <taxon>eudicotyledons</taxon>
        <taxon>Gunneridae</taxon>
        <taxon>Pentapetalae</taxon>
        <taxon>rosids</taxon>
        <taxon>fabids</taxon>
        <taxon>Malpighiales</taxon>
        <taxon>Euphorbiaceae</taxon>
        <taxon>Crotonoideae</taxon>
        <taxon>Jatropheae</taxon>
        <taxon>Jatropha</taxon>
    </lineage>
</organism>
<dbReference type="AlphaFoldDB" id="A0A067JD62"/>
<proteinExistence type="predicted"/>
<evidence type="ECO:0000313" key="3">
    <source>
        <dbReference type="Proteomes" id="UP000027138"/>
    </source>
</evidence>
<feature type="region of interest" description="Disordered" evidence="1">
    <location>
        <begin position="76"/>
        <end position="161"/>
    </location>
</feature>
<feature type="compositionally biased region" description="Pro residues" evidence="1">
    <location>
        <begin position="82"/>
        <end position="91"/>
    </location>
</feature>